<dbReference type="PANTHER" id="PTHR24159">
    <property type="match status" value="1"/>
</dbReference>
<dbReference type="InterPro" id="IPR036770">
    <property type="entry name" value="Ankyrin_rpt-contain_sf"/>
</dbReference>
<keyword evidence="2" id="KW-1185">Reference proteome</keyword>
<name>A0ABR2I611_9EUKA</name>
<dbReference type="EMBL" id="JAPFFF010000020">
    <property type="protein sequence ID" value="KAK8857418.1"/>
    <property type="molecule type" value="Genomic_DNA"/>
</dbReference>
<evidence type="ECO:0000313" key="2">
    <source>
        <dbReference type="Proteomes" id="UP001470230"/>
    </source>
</evidence>
<dbReference type="Proteomes" id="UP001470230">
    <property type="component" value="Unassembled WGS sequence"/>
</dbReference>
<evidence type="ECO:0000313" key="1">
    <source>
        <dbReference type="EMBL" id="KAK8857418.1"/>
    </source>
</evidence>
<organism evidence="1 2">
    <name type="scientific">Tritrichomonas musculus</name>
    <dbReference type="NCBI Taxonomy" id="1915356"/>
    <lineage>
        <taxon>Eukaryota</taxon>
        <taxon>Metamonada</taxon>
        <taxon>Parabasalia</taxon>
        <taxon>Tritrichomonadida</taxon>
        <taxon>Tritrichomonadidae</taxon>
        <taxon>Tritrichomonas</taxon>
    </lineage>
</organism>
<comment type="caution">
    <text evidence="1">The sequence shown here is derived from an EMBL/GenBank/DDBJ whole genome shotgun (WGS) entry which is preliminary data.</text>
</comment>
<evidence type="ECO:0008006" key="3">
    <source>
        <dbReference type="Google" id="ProtNLM"/>
    </source>
</evidence>
<sequence>MKRIQSILLQYLEEEINVEENYENFLIIISEQKINNDKSKLKELLRLINKIGNNHQRVSNLIDKIEQILKYFKKAISKYFSNSEIFEIFKGNKRILLFHIQEKIMIFDEYIYETIKSGKYLKYKYPQYFASLSTQDYDKTFRKDRYSTSNYVIEKMMERFQNNFSTKKKGENDDYLCKIIRYDNVKAFNDYTMKNNISLQSYIKESPYETNVFLLKKNEIKLVEYAAFFGSLNLIRYMNYRGVKLTSRMWEFAIHSRNTELIKYLEDKHVPPPRNNYESILKESIKCHHNDIANYIILSLINEKELSFNIENNFYENLYRYSVKYNNYWFFPKNIKYKFLFHYLCEFDYYILVKLYVDNEVVNMSCKIAKNDKIFYTI</sequence>
<proteinExistence type="predicted"/>
<dbReference type="PANTHER" id="PTHR24159:SF5">
    <property type="entry name" value="ANK_REP_REGION DOMAIN-CONTAINING PROTEIN"/>
    <property type="match status" value="1"/>
</dbReference>
<gene>
    <name evidence="1" type="ORF">M9Y10_015823</name>
</gene>
<accession>A0ABR2I611</accession>
<protein>
    <recommendedName>
        <fullName evidence="3">DUF3447 domain-containing protein</fullName>
    </recommendedName>
</protein>
<dbReference type="SUPFAM" id="SSF48403">
    <property type="entry name" value="Ankyrin repeat"/>
    <property type="match status" value="1"/>
</dbReference>
<reference evidence="1 2" key="1">
    <citation type="submission" date="2024-04" db="EMBL/GenBank/DDBJ databases">
        <title>Tritrichomonas musculus Genome.</title>
        <authorList>
            <person name="Alves-Ferreira E."/>
            <person name="Grigg M."/>
            <person name="Lorenzi H."/>
            <person name="Galac M."/>
        </authorList>
    </citation>
    <scope>NUCLEOTIDE SEQUENCE [LARGE SCALE GENOMIC DNA]</scope>
    <source>
        <strain evidence="1 2">EAF2021</strain>
    </source>
</reference>